<proteinExistence type="predicted"/>
<evidence type="ECO:0000256" key="1">
    <source>
        <dbReference type="SAM" id="Phobius"/>
    </source>
</evidence>
<keyword evidence="3" id="KW-1185">Reference proteome</keyword>
<keyword evidence="1" id="KW-0812">Transmembrane</keyword>
<dbReference type="AlphaFoldDB" id="A0AAV4YDG9"/>
<keyword evidence="1" id="KW-1133">Transmembrane helix</keyword>
<accession>A0AAV4YDG9</accession>
<organism evidence="2 3">
    <name type="scientific">Caerostris extrusa</name>
    <name type="common">Bark spider</name>
    <name type="synonym">Caerostris bankana</name>
    <dbReference type="NCBI Taxonomy" id="172846"/>
    <lineage>
        <taxon>Eukaryota</taxon>
        <taxon>Metazoa</taxon>
        <taxon>Ecdysozoa</taxon>
        <taxon>Arthropoda</taxon>
        <taxon>Chelicerata</taxon>
        <taxon>Arachnida</taxon>
        <taxon>Araneae</taxon>
        <taxon>Araneomorphae</taxon>
        <taxon>Entelegynae</taxon>
        <taxon>Araneoidea</taxon>
        <taxon>Araneidae</taxon>
        <taxon>Caerostris</taxon>
    </lineage>
</organism>
<protein>
    <submittedName>
        <fullName evidence="2">Uncharacterized protein</fullName>
    </submittedName>
</protein>
<name>A0AAV4YDG9_CAEEX</name>
<dbReference type="EMBL" id="BPLR01001712">
    <property type="protein sequence ID" value="GIZ04269.1"/>
    <property type="molecule type" value="Genomic_DNA"/>
</dbReference>
<comment type="caution">
    <text evidence="2">The sequence shown here is derived from an EMBL/GenBank/DDBJ whole genome shotgun (WGS) entry which is preliminary data.</text>
</comment>
<feature type="transmembrane region" description="Helical" evidence="1">
    <location>
        <begin position="40"/>
        <end position="60"/>
    </location>
</feature>
<dbReference type="Proteomes" id="UP001054945">
    <property type="component" value="Unassembled WGS sequence"/>
</dbReference>
<gene>
    <name evidence="2" type="ORF">CEXT_223391</name>
</gene>
<evidence type="ECO:0000313" key="3">
    <source>
        <dbReference type="Proteomes" id="UP001054945"/>
    </source>
</evidence>
<reference evidence="2 3" key="1">
    <citation type="submission" date="2021-06" db="EMBL/GenBank/DDBJ databases">
        <title>Caerostris extrusa draft genome.</title>
        <authorList>
            <person name="Kono N."/>
            <person name="Arakawa K."/>
        </authorList>
    </citation>
    <scope>NUCLEOTIDE SEQUENCE [LARGE SCALE GENOMIC DNA]</scope>
</reference>
<sequence length="120" mass="14017">MVAVEKLPPVVVYGITWETSFQCAEHIQMWVSHGTLSPLFYFRKCLLIAVLSDLICNYFGRRRSKNKRRGLVRHRAKLLHHHNGPKLFCSNELWAVHRQVCVKKRRILPTFNSLSQWGGC</sequence>
<evidence type="ECO:0000313" key="2">
    <source>
        <dbReference type="EMBL" id="GIZ04269.1"/>
    </source>
</evidence>
<keyword evidence="1" id="KW-0472">Membrane</keyword>